<dbReference type="SUPFAM" id="SSF53098">
    <property type="entry name" value="Ribonuclease H-like"/>
    <property type="match status" value="1"/>
</dbReference>
<dbReference type="PANTHER" id="PTHR33258:SF1">
    <property type="entry name" value="TRANSPOSASE INSL FOR INSERTION SEQUENCE ELEMENT IS186A-RELATED"/>
    <property type="match status" value="1"/>
</dbReference>
<dbReference type="InterPro" id="IPR025399">
    <property type="entry name" value="DUF4372"/>
</dbReference>
<comment type="similarity">
    <text evidence="1">Belongs to the transposase 11 family.</text>
</comment>
<evidence type="ECO:0000256" key="3">
    <source>
        <dbReference type="ARBA" id="ARBA00023125"/>
    </source>
</evidence>
<dbReference type="InterPro" id="IPR002559">
    <property type="entry name" value="Transposase_11"/>
</dbReference>
<name>A0A221UWE4_9FLAO</name>
<dbReference type="NCBIfam" id="NF033592">
    <property type="entry name" value="transpos_IS4_1"/>
    <property type="match status" value="1"/>
</dbReference>
<keyword evidence="4" id="KW-0233">DNA recombination</keyword>
<reference evidence="8 9" key="1">
    <citation type="submission" date="2017-07" db="EMBL/GenBank/DDBJ databases">
        <title>Genome Sequence of Arenibacter algicola Strain SMS7 Isolated from a culture of the Diatom Skeletonema marinoi.</title>
        <authorList>
            <person name="Topel M."/>
            <person name="Pinder M.I.M."/>
            <person name="Johansson O.N."/>
            <person name="Kourtchenko O."/>
            <person name="Godhe A."/>
            <person name="Clarke A.K."/>
        </authorList>
    </citation>
    <scope>NUCLEOTIDE SEQUENCE [LARGE SCALE GENOMIC DNA]</scope>
    <source>
        <strain evidence="8 9">SMS7</strain>
    </source>
</reference>
<dbReference type="Pfam" id="PF14294">
    <property type="entry name" value="DUF4372"/>
    <property type="match status" value="1"/>
</dbReference>
<keyword evidence="2" id="KW-0815">Transposition</keyword>
<dbReference type="RefSeq" id="WP_093978185.1">
    <property type="nucleotide sequence ID" value="NZ_CP022515.1"/>
</dbReference>
<evidence type="ECO:0000259" key="7">
    <source>
        <dbReference type="Pfam" id="PF14294"/>
    </source>
</evidence>
<evidence type="ECO:0000256" key="5">
    <source>
        <dbReference type="SAM" id="Phobius"/>
    </source>
</evidence>
<evidence type="ECO:0000313" key="9">
    <source>
        <dbReference type="Proteomes" id="UP000204551"/>
    </source>
</evidence>
<keyword evidence="3" id="KW-0238">DNA-binding</keyword>
<dbReference type="Proteomes" id="UP000204551">
    <property type="component" value="Chromosome"/>
</dbReference>
<proteinExistence type="inferred from homology"/>
<dbReference type="GO" id="GO:0003677">
    <property type="term" value="F:DNA binding"/>
    <property type="evidence" value="ECO:0007669"/>
    <property type="project" value="UniProtKB-KW"/>
</dbReference>
<evidence type="ECO:0000256" key="4">
    <source>
        <dbReference type="ARBA" id="ARBA00023172"/>
    </source>
</evidence>
<dbReference type="GO" id="GO:0006313">
    <property type="term" value="P:DNA transposition"/>
    <property type="evidence" value="ECO:0007669"/>
    <property type="project" value="InterPro"/>
</dbReference>
<dbReference type="KEGG" id="aalg:AREALGSMS7_01965"/>
<sequence length="389" mass="45905">MNQGKYVFAQLTEFLPRRVFDRIVKEHGGNKYVRSFTCWNQMLCMVFGQLTSRDSMRDLMLSLEAHRPKYYHLGFGTTVTRRNLGKANEKRSYRIFEEFAYVLIGEARKSYYRDDFEIDIEGNVYALDSTTIDLCLSVFWWAEFRKAKGGIKLHVLYDVMTSVPSFVHISNASLHDVNVLDIVPFEAGGFYVMDKAYIDFARLYAIHLQKAFFVTRAKENLRFKRMYSRPADKAKGVKYDQTGKLEGHYSKKGYPEKLRRIKYYDRETEKEFVFLTNNTDLDATEIALLYKKRWEVELFFKWMKQHLRIKSFWGTSMNAVKVQIYCAIIAYCLVAIIGNRLKSQRRIYEILQILSISLLDKTPVREMLTNYDYKDVKELKSKQLKISGF</sequence>
<feature type="domain" description="DUF4372" evidence="7">
    <location>
        <begin position="4"/>
        <end position="75"/>
    </location>
</feature>
<evidence type="ECO:0000259" key="6">
    <source>
        <dbReference type="Pfam" id="PF01609"/>
    </source>
</evidence>
<keyword evidence="5" id="KW-0812">Transmembrane</keyword>
<dbReference type="EMBL" id="CP022515">
    <property type="protein sequence ID" value="ASO05426.1"/>
    <property type="molecule type" value="Genomic_DNA"/>
</dbReference>
<evidence type="ECO:0000313" key="8">
    <source>
        <dbReference type="EMBL" id="ASO05426.1"/>
    </source>
</evidence>
<keyword evidence="5" id="KW-0472">Membrane</keyword>
<keyword evidence="5" id="KW-1133">Transmembrane helix</keyword>
<dbReference type="GO" id="GO:0004803">
    <property type="term" value="F:transposase activity"/>
    <property type="evidence" value="ECO:0007669"/>
    <property type="project" value="InterPro"/>
</dbReference>
<feature type="transmembrane region" description="Helical" evidence="5">
    <location>
        <begin position="322"/>
        <end position="341"/>
    </location>
</feature>
<dbReference type="InterPro" id="IPR012337">
    <property type="entry name" value="RNaseH-like_sf"/>
</dbReference>
<dbReference type="InterPro" id="IPR047952">
    <property type="entry name" value="Transpos_IS4"/>
</dbReference>
<evidence type="ECO:0000256" key="2">
    <source>
        <dbReference type="ARBA" id="ARBA00022578"/>
    </source>
</evidence>
<dbReference type="Pfam" id="PF01609">
    <property type="entry name" value="DDE_Tnp_1"/>
    <property type="match status" value="1"/>
</dbReference>
<dbReference type="PANTHER" id="PTHR33258">
    <property type="entry name" value="TRANSPOSASE INSL FOR INSERTION SEQUENCE ELEMENT IS186A-RELATED"/>
    <property type="match status" value="1"/>
</dbReference>
<gene>
    <name evidence="8" type="ORF">AREALGSMS7_01965</name>
</gene>
<accession>A0A221UWE4</accession>
<dbReference type="AlphaFoldDB" id="A0A221UWE4"/>
<organism evidence="8 9">
    <name type="scientific">Arenibacter algicola</name>
    <dbReference type="NCBI Taxonomy" id="616991"/>
    <lineage>
        <taxon>Bacteria</taxon>
        <taxon>Pseudomonadati</taxon>
        <taxon>Bacteroidota</taxon>
        <taxon>Flavobacteriia</taxon>
        <taxon>Flavobacteriales</taxon>
        <taxon>Flavobacteriaceae</taxon>
        <taxon>Arenibacter</taxon>
    </lineage>
</organism>
<protein>
    <submittedName>
        <fullName evidence="8">Transposase</fullName>
    </submittedName>
</protein>
<feature type="domain" description="Transposase IS4-like" evidence="6">
    <location>
        <begin position="123"/>
        <end position="333"/>
    </location>
</feature>
<evidence type="ECO:0000256" key="1">
    <source>
        <dbReference type="ARBA" id="ARBA00010075"/>
    </source>
</evidence>